<evidence type="ECO:0000256" key="1">
    <source>
        <dbReference type="SAM" id="MobiDB-lite"/>
    </source>
</evidence>
<evidence type="ECO:0000313" key="4">
    <source>
        <dbReference type="Proteomes" id="UP000243799"/>
    </source>
</evidence>
<name>A0A1I0W6G5_9PSEU</name>
<dbReference type="Pfam" id="PF05901">
    <property type="entry name" value="Excalibur"/>
    <property type="match status" value="2"/>
</dbReference>
<feature type="compositionally biased region" description="Basic and acidic residues" evidence="1">
    <location>
        <begin position="132"/>
        <end position="153"/>
    </location>
</feature>
<dbReference type="InterPro" id="IPR008613">
    <property type="entry name" value="Excalibur_Ca-bd_domain"/>
</dbReference>
<feature type="compositionally biased region" description="Basic and acidic residues" evidence="1">
    <location>
        <begin position="72"/>
        <end position="88"/>
    </location>
</feature>
<dbReference type="SMART" id="SM00894">
    <property type="entry name" value="Excalibur"/>
    <property type="match status" value="2"/>
</dbReference>
<dbReference type="EMBL" id="FOKG01000001">
    <property type="protein sequence ID" value="SFA83917.1"/>
    <property type="molecule type" value="Genomic_DNA"/>
</dbReference>
<accession>A0A1I0W6G5</accession>
<dbReference type="OrthoDB" id="5681216at2"/>
<dbReference type="AlphaFoldDB" id="A0A1I0W6G5"/>
<organism evidence="3 4">
    <name type="scientific">Amycolatopsis marina</name>
    <dbReference type="NCBI Taxonomy" id="490629"/>
    <lineage>
        <taxon>Bacteria</taxon>
        <taxon>Bacillati</taxon>
        <taxon>Actinomycetota</taxon>
        <taxon>Actinomycetes</taxon>
        <taxon>Pseudonocardiales</taxon>
        <taxon>Pseudonocardiaceae</taxon>
        <taxon>Amycolatopsis</taxon>
    </lineage>
</organism>
<sequence>MPTRKSRPAPTLLSCEGFLVSVLRRTLVTASAIIIAGITCTTTGYAEGEVRAEAGFNCSDFATQEEAQAVLDGDRSDPHGLDRDKDGIACESLPSGPKDTVPTKTAPPAPPVTSDAPPAEPVFTDKNCADFATKEEAQAVLDADRSDPHRLDGDSDGLACETRFGGGQAGQQVRVHPVGGVATGGGL</sequence>
<dbReference type="STRING" id="490629.SAMN05216266_101758"/>
<feature type="region of interest" description="Disordered" evidence="1">
    <location>
        <begin position="72"/>
        <end position="158"/>
    </location>
</feature>
<gene>
    <name evidence="3" type="ORF">SAMN05216266_101758</name>
</gene>
<proteinExistence type="predicted"/>
<feature type="domain" description="Excalibur calcium-binding" evidence="2">
    <location>
        <begin position="124"/>
        <end position="161"/>
    </location>
</feature>
<dbReference type="Proteomes" id="UP000243799">
    <property type="component" value="Unassembled WGS sequence"/>
</dbReference>
<feature type="domain" description="Excalibur calcium-binding" evidence="2">
    <location>
        <begin position="54"/>
        <end position="91"/>
    </location>
</feature>
<evidence type="ECO:0000259" key="2">
    <source>
        <dbReference type="SMART" id="SM00894"/>
    </source>
</evidence>
<protein>
    <submittedName>
        <fullName evidence="3">Excalibur calcium-binding domain-containing protein</fullName>
    </submittedName>
</protein>
<reference evidence="4" key="1">
    <citation type="submission" date="2016-10" db="EMBL/GenBank/DDBJ databases">
        <authorList>
            <person name="Varghese N."/>
            <person name="Submissions S."/>
        </authorList>
    </citation>
    <scope>NUCLEOTIDE SEQUENCE [LARGE SCALE GENOMIC DNA]</scope>
    <source>
        <strain evidence="4">CGMCC 4.3568</strain>
    </source>
</reference>
<evidence type="ECO:0000313" key="3">
    <source>
        <dbReference type="EMBL" id="SFA83917.1"/>
    </source>
</evidence>
<keyword evidence="4" id="KW-1185">Reference proteome</keyword>